<dbReference type="AlphaFoldDB" id="A0A1I5JUM8"/>
<keyword evidence="1" id="KW-0812">Transmembrane</keyword>
<proteinExistence type="predicted"/>
<name>A0A1I5JUM8_9ACTN</name>
<evidence type="ECO:0000313" key="2">
    <source>
        <dbReference type="EMBL" id="SFO76213.1"/>
    </source>
</evidence>
<evidence type="ECO:0000313" key="3">
    <source>
        <dbReference type="Proteomes" id="UP000198857"/>
    </source>
</evidence>
<organism evidence="2 3">
    <name type="scientific">Geodermatophilus dictyosporus</name>
    <dbReference type="NCBI Taxonomy" id="1523247"/>
    <lineage>
        <taxon>Bacteria</taxon>
        <taxon>Bacillati</taxon>
        <taxon>Actinomycetota</taxon>
        <taxon>Actinomycetes</taxon>
        <taxon>Geodermatophilales</taxon>
        <taxon>Geodermatophilaceae</taxon>
        <taxon>Geodermatophilus</taxon>
    </lineage>
</organism>
<sequence length="59" mass="6069">MLWIALVLLLALAAGVLGTLLEVALWALVLLVVGSALVGLVAWRAVSSRAGSAHRPGRP</sequence>
<dbReference type="EMBL" id="FOWQ01000001">
    <property type="protein sequence ID" value="SFO76213.1"/>
    <property type="molecule type" value="Genomic_DNA"/>
</dbReference>
<evidence type="ECO:0000256" key="1">
    <source>
        <dbReference type="SAM" id="Phobius"/>
    </source>
</evidence>
<accession>A0A1I5JUM8</accession>
<keyword evidence="3" id="KW-1185">Reference proteome</keyword>
<keyword evidence="1" id="KW-1133">Transmembrane helix</keyword>
<reference evidence="3" key="1">
    <citation type="submission" date="2016-10" db="EMBL/GenBank/DDBJ databases">
        <authorList>
            <person name="Varghese N."/>
            <person name="Submissions S."/>
        </authorList>
    </citation>
    <scope>NUCLEOTIDE SEQUENCE [LARGE SCALE GENOMIC DNA]</scope>
    <source>
        <strain evidence="3">DSM 44208</strain>
    </source>
</reference>
<dbReference type="Proteomes" id="UP000198857">
    <property type="component" value="Unassembled WGS sequence"/>
</dbReference>
<gene>
    <name evidence="2" type="ORF">SAMN05660464_1037</name>
</gene>
<dbReference type="RefSeq" id="WP_091107379.1">
    <property type="nucleotide sequence ID" value="NZ_FOWQ01000001.1"/>
</dbReference>
<dbReference type="STRING" id="1523247.SAMN05660464_1037"/>
<protein>
    <submittedName>
        <fullName evidence="2">Uncharacterized protein</fullName>
    </submittedName>
</protein>
<feature type="transmembrane region" description="Helical" evidence="1">
    <location>
        <begin position="23"/>
        <end position="46"/>
    </location>
</feature>
<keyword evidence="1" id="KW-0472">Membrane</keyword>